<feature type="compositionally biased region" description="Polar residues" evidence="6">
    <location>
        <begin position="1"/>
        <end position="25"/>
    </location>
</feature>
<gene>
    <name evidence="7" type="ORF">BON22_1756</name>
</gene>
<dbReference type="SUPFAM" id="SSF117289">
    <property type="entry name" value="Nucleoporin domain"/>
    <property type="match status" value="1"/>
</dbReference>
<evidence type="ECO:0000256" key="1">
    <source>
        <dbReference type="ARBA" id="ARBA00022574"/>
    </source>
</evidence>
<dbReference type="PANTHER" id="PTHR19918">
    <property type="entry name" value="CELL DIVISION CYCLE 20 CDC20 FIZZY -RELATED"/>
    <property type="match status" value="1"/>
</dbReference>
<dbReference type="GO" id="GO:0005680">
    <property type="term" value="C:anaphase-promoting complex"/>
    <property type="evidence" value="ECO:0007669"/>
    <property type="project" value="TreeGrafter"/>
</dbReference>
<dbReference type="GO" id="GO:1905786">
    <property type="term" value="P:positive regulation of anaphase-promoting complex-dependent catabolic process"/>
    <property type="evidence" value="ECO:0007669"/>
    <property type="project" value="TreeGrafter"/>
</dbReference>
<keyword evidence="3" id="KW-0677">Repeat</keyword>
<dbReference type="GO" id="GO:1990757">
    <property type="term" value="F:ubiquitin ligase activator activity"/>
    <property type="evidence" value="ECO:0007669"/>
    <property type="project" value="TreeGrafter"/>
</dbReference>
<feature type="region of interest" description="Disordered" evidence="6">
    <location>
        <begin position="1"/>
        <end position="32"/>
    </location>
</feature>
<keyword evidence="5" id="KW-0131">Cell cycle</keyword>
<keyword evidence="1" id="KW-0853">WD repeat</keyword>
<dbReference type="STRING" id="36022.A0A1V2LAN2"/>
<accession>A0A1V2LAN2</accession>
<evidence type="ECO:0000256" key="3">
    <source>
        <dbReference type="ARBA" id="ARBA00022737"/>
    </source>
</evidence>
<evidence type="ECO:0000256" key="5">
    <source>
        <dbReference type="ARBA" id="ARBA00023306"/>
    </source>
</evidence>
<keyword evidence="8" id="KW-1185">Reference proteome</keyword>
<dbReference type="GO" id="GO:0051301">
    <property type="term" value="P:cell division"/>
    <property type="evidence" value="ECO:0007669"/>
    <property type="project" value="UniProtKB-KW"/>
</dbReference>
<dbReference type="VEuPathDB" id="FungiDB:BON22_1756"/>
<sequence length="207" mass="23386">MSTTTIDSPKSNQRMTLRYNGSPTRPTLKAHGSTLSLASPTKLNVVHSDWEPSKGGHIPLLKRNSSNLSQPTTDRFIPSRFTVSNGRVSKDETLPPPNASPIHNILKLNHKSFIRNQLQMLVVLKLVKSITISTHYHHNLILDAPGLIDDFYLNPISWSCDNYFAIALDNGLYVWNASSGSVHLLTECDFTISSVRWSERWFIFINW</sequence>
<dbReference type="Proteomes" id="UP000189513">
    <property type="component" value="Unassembled WGS sequence"/>
</dbReference>
<dbReference type="GO" id="GO:0031145">
    <property type="term" value="P:anaphase-promoting complex-dependent catabolic process"/>
    <property type="evidence" value="ECO:0007669"/>
    <property type="project" value="TreeGrafter"/>
</dbReference>
<dbReference type="GO" id="GO:0010997">
    <property type="term" value="F:anaphase-promoting complex binding"/>
    <property type="evidence" value="ECO:0007669"/>
    <property type="project" value="InterPro"/>
</dbReference>
<evidence type="ECO:0000256" key="4">
    <source>
        <dbReference type="ARBA" id="ARBA00022776"/>
    </source>
</evidence>
<dbReference type="PANTHER" id="PTHR19918:SF8">
    <property type="entry name" value="FI02843P"/>
    <property type="match status" value="1"/>
</dbReference>
<keyword evidence="4" id="KW-0498">Mitosis</keyword>
<evidence type="ECO:0000313" key="7">
    <source>
        <dbReference type="EMBL" id="ONH68376.1"/>
    </source>
</evidence>
<proteinExistence type="predicted"/>
<dbReference type="Gene3D" id="2.130.10.10">
    <property type="entry name" value="YVTN repeat-like/Quinoprotein amine dehydrogenase"/>
    <property type="match status" value="1"/>
</dbReference>
<dbReference type="InterPro" id="IPR033010">
    <property type="entry name" value="Cdc20/Fizzy"/>
</dbReference>
<evidence type="ECO:0000256" key="2">
    <source>
        <dbReference type="ARBA" id="ARBA00022618"/>
    </source>
</evidence>
<evidence type="ECO:0000313" key="8">
    <source>
        <dbReference type="Proteomes" id="UP000189513"/>
    </source>
</evidence>
<evidence type="ECO:0000256" key="6">
    <source>
        <dbReference type="SAM" id="MobiDB-lite"/>
    </source>
</evidence>
<dbReference type="InterPro" id="IPR015943">
    <property type="entry name" value="WD40/YVTN_repeat-like_dom_sf"/>
</dbReference>
<name>A0A1V2LAN2_CYBFA</name>
<protein>
    <submittedName>
        <fullName evidence="7">APC/C activator protein CDC20</fullName>
    </submittedName>
</protein>
<comment type="caution">
    <text evidence="7">The sequence shown here is derived from an EMBL/GenBank/DDBJ whole genome shotgun (WGS) entry which is preliminary data.</text>
</comment>
<keyword evidence="2" id="KW-0132">Cell division</keyword>
<dbReference type="EMBL" id="MPUK01000003">
    <property type="protein sequence ID" value="ONH68376.1"/>
    <property type="molecule type" value="Genomic_DNA"/>
</dbReference>
<dbReference type="AlphaFoldDB" id="A0A1V2LAN2"/>
<organism evidence="7 8">
    <name type="scientific">Cyberlindnera fabianii</name>
    <name type="common">Yeast</name>
    <name type="synonym">Hansenula fabianii</name>
    <dbReference type="NCBI Taxonomy" id="36022"/>
    <lineage>
        <taxon>Eukaryota</taxon>
        <taxon>Fungi</taxon>
        <taxon>Dikarya</taxon>
        <taxon>Ascomycota</taxon>
        <taxon>Saccharomycotina</taxon>
        <taxon>Saccharomycetes</taxon>
        <taxon>Phaffomycetales</taxon>
        <taxon>Phaffomycetaceae</taxon>
        <taxon>Cyberlindnera</taxon>
    </lineage>
</organism>
<reference evidence="8" key="1">
    <citation type="journal article" date="2017" name="Genome Announc.">
        <title>Genome sequences of Cyberlindnera fabianii 65, Pichia kudriavzevii 129, and Saccharomyces cerevisiae 131 isolated from fermented masau fruits in Zimbabwe.</title>
        <authorList>
            <person name="van Rijswijck I.M.H."/>
            <person name="Derks M.F.L."/>
            <person name="Abee T."/>
            <person name="de Ridder D."/>
            <person name="Smid E.J."/>
        </authorList>
    </citation>
    <scope>NUCLEOTIDE SEQUENCE [LARGE SCALE GENOMIC DNA]</scope>
    <source>
        <strain evidence="8">65</strain>
    </source>
</reference>